<feature type="transmembrane region" description="Helical" evidence="1">
    <location>
        <begin position="131"/>
        <end position="152"/>
    </location>
</feature>
<name>A0A838BNL7_9HYPH</name>
<dbReference type="RefSeq" id="WP_181052462.1">
    <property type="nucleotide sequence ID" value="NZ_JACDXJ010000001.1"/>
</dbReference>
<evidence type="ECO:0008006" key="4">
    <source>
        <dbReference type="Google" id="ProtNLM"/>
    </source>
</evidence>
<keyword evidence="1" id="KW-0472">Membrane</keyword>
<keyword evidence="1" id="KW-0812">Transmembrane</keyword>
<accession>A0A838BNL7</accession>
<sequence>MSPIIGLLLQYAPELIGMFAGDRAGAAAGKVADVAKVVFGTDDPKAAQAQIQAAPKLAEVFVEQARPALEVFRLELQDAQYARQQAIPLAQTGPAISWGAPLVSILVTVMFVGALYLVLSLPLALDERQATVANILLGVLGAAMTQVINYWLGSSSGSKRSGDAVRTIAERAIAETVLPRKVGP</sequence>
<keyword evidence="1" id="KW-1133">Transmembrane helix</keyword>
<proteinExistence type="predicted"/>
<organism evidence="2 3">
    <name type="scientific">Microvirga mediterraneensis</name>
    <dbReference type="NCBI Taxonomy" id="2754695"/>
    <lineage>
        <taxon>Bacteria</taxon>
        <taxon>Pseudomonadati</taxon>
        <taxon>Pseudomonadota</taxon>
        <taxon>Alphaproteobacteria</taxon>
        <taxon>Hyphomicrobiales</taxon>
        <taxon>Methylobacteriaceae</taxon>
        <taxon>Microvirga</taxon>
    </lineage>
</organism>
<reference evidence="2 3" key="1">
    <citation type="submission" date="2020-07" db="EMBL/GenBank/DDBJ databases">
        <title>Draft genome and description of Microvirga mediterraneensis Marseille-Q2068 sp. nov.</title>
        <authorList>
            <person name="Boxberger M."/>
        </authorList>
    </citation>
    <scope>NUCLEOTIDE SEQUENCE [LARGE SCALE GENOMIC DNA]</scope>
    <source>
        <strain evidence="2 3">Marseille-Q2068</strain>
    </source>
</reference>
<dbReference type="EMBL" id="JACDXJ010000001">
    <property type="protein sequence ID" value="MBA1156941.1"/>
    <property type="molecule type" value="Genomic_DNA"/>
</dbReference>
<evidence type="ECO:0000313" key="3">
    <source>
        <dbReference type="Proteomes" id="UP000572984"/>
    </source>
</evidence>
<feature type="transmembrane region" description="Helical" evidence="1">
    <location>
        <begin position="98"/>
        <end position="119"/>
    </location>
</feature>
<gene>
    <name evidence="2" type="ORF">H0S73_12465</name>
</gene>
<dbReference type="AlphaFoldDB" id="A0A838BNL7"/>
<evidence type="ECO:0000313" key="2">
    <source>
        <dbReference type="EMBL" id="MBA1156941.1"/>
    </source>
</evidence>
<evidence type="ECO:0000256" key="1">
    <source>
        <dbReference type="SAM" id="Phobius"/>
    </source>
</evidence>
<comment type="caution">
    <text evidence="2">The sequence shown here is derived from an EMBL/GenBank/DDBJ whole genome shotgun (WGS) entry which is preliminary data.</text>
</comment>
<protein>
    <recommendedName>
        <fullName evidence="4">Holin of 3TMs, for gene-transfer release</fullName>
    </recommendedName>
</protein>
<dbReference type="Proteomes" id="UP000572984">
    <property type="component" value="Unassembled WGS sequence"/>
</dbReference>
<keyword evidence="3" id="KW-1185">Reference proteome</keyword>